<accession>V6LG01</accession>
<proteinExistence type="predicted"/>
<dbReference type="VEuPathDB" id="GiardiaDB:SS50377_24959"/>
<reference evidence="1" key="1">
    <citation type="journal article" date="2014" name="PLoS Genet.">
        <title>The Genome of Spironucleus salmonicida Highlights a Fish Pathogen Adapted to Fluctuating Environments.</title>
        <authorList>
            <person name="Xu F."/>
            <person name="Jerlstrom-Hultqvist J."/>
            <person name="Einarsson E."/>
            <person name="Astvaldsson A."/>
            <person name="Svard S.G."/>
            <person name="Andersson J.O."/>
        </authorList>
    </citation>
    <scope>NUCLEOTIDE SEQUENCE</scope>
</reference>
<protein>
    <submittedName>
        <fullName evidence="1">Uncharacterized protein</fullName>
    </submittedName>
</protein>
<dbReference type="AlphaFoldDB" id="V6LG01"/>
<sequence>MNVTVYAITSIGRSLFYQTNSKHYYAQRLKLKLSKSVFRLFPRATEVNIIYLGYEKFPQVFNFRLDQMLQWLCVANFIKINLANICMSKLKDYQSFSSRSGYFYLTPVNDLVKINIDHTVLLEDQQTAKSKSKYQLLQGLEVTGKINFMYI</sequence>
<organism evidence="1">
    <name type="scientific">Spironucleus salmonicida</name>
    <dbReference type="NCBI Taxonomy" id="348837"/>
    <lineage>
        <taxon>Eukaryota</taxon>
        <taxon>Metamonada</taxon>
        <taxon>Diplomonadida</taxon>
        <taxon>Hexamitidae</taxon>
        <taxon>Hexamitinae</taxon>
        <taxon>Spironucleus</taxon>
    </lineage>
</organism>
<evidence type="ECO:0000313" key="1">
    <source>
        <dbReference type="EMBL" id="EST43485.1"/>
    </source>
</evidence>
<dbReference type="EMBL" id="KI546136">
    <property type="protein sequence ID" value="EST43485.1"/>
    <property type="molecule type" value="Genomic_DNA"/>
</dbReference>
<gene>
    <name evidence="1" type="ORF">SS50377_16856</name>
</gene>
<name>V6LG01_9EUKA</name>